<dbReference type="EMBL" id="JAGTTN010000002">
    <property type="protein sequence ID" value="MCC2032200.1"/>
    <property type="molecule type" value="Genomic_DNA"/>
</dbReference>
<keyword evidence="2" id="KW-1185">Reference proteome</keyword>
<accession>A0A9X1LUG7</accession>
<dbReference type="RefSeq" id="WP_229384112.1">
    <property type="nucleotide sequence ID" value="NZ_JAGTTN010000002.1"/>
</dbReference>
<organism evidence="1 2">
    <name type="scientific">Microbacterium allomyrinae</name>
    <dbReference type="NCBI Taxonomy" id="2830666"/>
    <lineage>
        <taxon>Bacteria</taxon>
        <taxon>Bacillati</taxon>
        <taxon>Actinomycetota</taxon>
        <taxon>Actinomycetes</taxon>
        <taxon>Micrococcales</taxon>
        <taxon>Microbacteriaceae</taxon>
        <taxon>Microbacterium</taxon>
    </lineage>
</organism>
<protein>
    <submittedName>
        <fullName evidence="1">Uncharacterized protein</fullName>
    </submittedName>
</protein>
<reference evidence="1" key="1">
    <citation type="submission" date="2021-04" db="EMBL/GenBank/DDBJ databases">
        <title>Microbacterium tenobrionis sp. nov. and Microbacterium allomyrinae sp. nov., isolated from larvae of Tenobrio molitor and Allomyrina dichotoma, respectively.</title>
        <authorList>
            <person name="Lee S.D."/>
        </authorList>
    </citation>
    <scope>NUCLEOTIDE SEQUENCE</scope>
    <source>
        <strain evidence="1">BWT-G7</strain>
    </source>
</reference>
<sequence>MGVKIHYNGTTYEPMELDAEQAERDIVDLIADGGGAYRVNTNGGWISLVVTPSIPLVIEHLEPVDVMSTIG</sequence>
<name>A0A9X1LUG7_9MICO</name>
<dbReference type="AlphaFoldDB" id="A0A9X1LUG7"/>
<dbReference type="Proteomes" id="UP001139354">
    <property type="component" value="Unassembled WGS sequence"/>
</dbReference>
<gene>
    <name evidence="1" type="ORF">KEC57_08375</name>
</gene>
<comment type="caution">
    <text evidence="1">The sequence shown here is derived from an EMBL/GenBank/DDBJ whole genome shotgun (WGS) entry which is preliminary data.</text>
</comment>
<evidence type="ECO:0000313" key="2">
    <source>
        <dbReference type="Proteomes" id="UP001139354"/>
    </source>
</evidence>
<proteinExistence type="predicted"/>
<evidence type="ECO:0000313" key="1">
    <source>
        <dbReference type="EMBL" id="MCC2032200.1"/>
    </source>
</evidence>